<keyword evidence="3" id="KW-1185">Reference proteome</keyword>
<dbReference type="PROSITE" id="PS51186">
    <property type="entry name" value="GNAT"/>
    <property type="match status" value="1"/>
</dbReference>
<comment type="caution">
    <text evidence="2">The sequence shown here is derived from an EMBL/GenBank/DDBJ whole genome shotgun (WGS) entry which is preliminary data.</text>
</comment>
<dbReference type="EMBL" id="PRDG01000002">
    <property type="protein sequence ID" value="MBP2622886.1"/>
    <property type="molecule type" value="Genomic_DNA"/>
</dbReference>
<dbReference type="RefSeq" id="WP_209627225.1">
    <property type="nucleotide sequence ID" value="NZ_PRDG01000002.1"/>
</dbReference>
<accession>A0ABS5B303</accession>
<evidence type="ECO:0000259" key="1">
    <source>
        <dbReference type="PROSITE" id="PS51186"/>
    </source>
</evidence>
<dbReference type="InterPro" id="IPR016181">
    <property type="entry name" value="Acyl_CoA_acyltransferase"/>
</dbReference>
<dbReference type="PANTHER" id="PTHR43792">
    <property type="entry name" value="GNAT FAMILY, PUTATIVE (AFU_ORTHOLOGUE AFUA_3G00765)-RELATED-RELATED"/>
    <property type="match status" value="1"/>
</dbReference>
<feature type="domain" description="N-acetyltransferase" evidence="1">
    <location>
        <begin position="19"/>
        <end position="183"/>
    </location>
</feature>
<organism evidence="2 3">
    <name type="scientific">Streptococcus oricebi</name>
    <dbReference type="NCBI Taxonomy" id="1547447"/>
    <lineage>
        <taxon>Bacteria</taxon>
        <taxon>Bacillati</taxon>
        <taxon>Bacillota</taxon>
        <taxon>Bacilli</taxon>
        <taxon>Lactobacillales</taxon>
        <taxon>Streptococcaceae</taxon>
        <taxon>Streptococcus</taxon>
    </lineage>
</organism>
<evidence type="ECO:0000313" key="2">
    <source>
        <dbReference type="EMBL" id="MBP2622886.1"/>
    </source>
</evidence>
<dbReference type="SUPFAM" id="SSF55729">
    <property type="entry name" value="Acyl-CoA N-acyltransferases (Nat)"/>
    <property type="match status" value="1"/>
</dbReference>
<sequence length="192" mass="22089">MKNIYQLLAEHMIIETDRLLLRPVTLDDAEEMFDYASDEENTRFVFARHSSVEDSKNQIARYFLSRPLGNYGIEIKESHTFIGSIDLHKLDEQLKTAAIGYGLNKEYWKQGYATEALEALLACAFEQVGMNKLIACYDEANPASGRVMAKAGMTFSHQEPYATIDKKEPGRLVTRRWYSLTREEYLSRNSKD</sequence>
<dbReference type="Proteomes" id="UP001519296">
    <property type="component" value="Unassembled WGS sequence"/>
</dbReference>
<protein>
    <submittedName>
        <fullName evidence="2">N-acetyltransferase</fullName>
    </submittedName>
</protein>
<name>A0ABS5B303_9STRE</name>
<dbReference type="InterPro" id="IPR051531">
    <property type="entry name" value="N-acetyltransferase"/>
</dbReference>
<dbReference type="Gene3D" id="3.40.630.30">
    <property type="match status" value="1"/>
</dbReference>
<dbReference type="PANTHER" id="PTHR43792:SF1">
    <property type="entry name" value="N-ACETYLTRANSFERASE DOMAIN-CONTAINING PROTEIN"/>
    <property type="match status" value="1"/>
</dbReference>
<gene>
    <name evidence="2" type="ORF">C4K46_02920</name>
</gene>
<dbReference type="Pfam" id="PF13302">
    <property type="entry name" value="Acetyltransf_3"/>
    <property type="match status" value="1"/>
</dbReference>
<reference evidence="2 3" key="1">
    <citation type="submission" date="2018-02" db="EMBL/GenBank/DDBJ databases">
        <title>Draft genome sequence of Streptococcus oricebi CCUG 70868T type strain.</title>
        <authorList>
            <person name="Mendez V."/>
            <person name="Salva-Serra F."/>
            <person name="Jaen-Luchoro D."/>
            <person name="Gonzales-Siles L."/>
            <person name="Karlsson R."/>
            <person name="Engstrom-Jakobsson H."/>
            <person name="Busquets A."/>
            <person name="Gomila M."/>
            <person name="Pineiro-Iglesias B."/>
            <person name="Bennasar-Figueras A."/>
            <person name="Seeger M."/>
            <person name="Moore E."/>
        </authorList>
    </citation>
    <scope>NUCLEOTIDE SEQUENCE [LARGE SCALE GENOMIC DNA]</scope>
    <source>
        <strain evidence="2 3">CCUG 70868</strain>
    </source>
</reference>
<dbReference type="InterPro" id="IPR000182">
    <property type="entry name" value="GNAT_dom"/>
</dbReference>
<proteinExistence type="predicted"/>
<evidence type="ECO:0000313" key="3">
    <source>
        <dbReference type="Proteomes" id="UP001519296"/>
    </source>
</evidence>